<evidence type="ECO:0000256" key="2">
    <source>
        <dbReference type="RuleBase" id="RU003616"/>
    </source>
</evidence>
<dbReference type="InterPro" id="IPR002068">
    <property type="entry name" value="A-crystallin/Hsp20_dom"/>
</dbReference>
<feature type="domain" description="SHSP" evidence="3">
    <location>
        <begin position="43"/>
        <end position="154"/>
    </location>
</feature>
<dbReference type="OrthoDB" id="198277at2157"/>
<name>A0A7K4HR51_9EURY</name>
<accession>A0A7K4HR51</accession>
<proteinExistence type="inferred from homology"/>
<keyword evidence="5" id="KW-1185">Reference proteome</keyword>
<dbReference type="Pfam" id="PF00011">
    <property type="entry name" value="HSP20"/>
    <property type="match status" value="1"/>
</dbReference>
<evidence type="ECO:0000256" key="1">
    <source>
        <dbReference type="PROSITE-ProRule" id="PRU00285"/>
    </source>
</evidence>
<dbReference type="PROSITE" id="PS01031">
    <property type="entry name" value="SHSP"/>
    <property type="match status" value="1"/>
</dbReference>
<dbReference type="InterPro" id="IPR008978">
    <property type="entry name" value="HSP20-like_chaperone"/>
</dbReference>
<dbReference type="PANTHER" id="PTHR11527">
    <property type="entry name" value="HEAT-SHOCK PROTEIN 20 FAMILY MEMBER"/>
    <property type="match status" value="1"/>
</dbReference>
<evidence type="ECO:0000313" key="5">
    <source>
        <dbReference type="Proteomes" id="UP000570823"/>
    </source>
</evidence>
<sequence>MVRRGGFHSFWSDFDEMMNEMRAEMEGRFQSMLADTGAGRYLPALRTEGPRVDVCAHEDEVVVVADLPGAEKEDISLRLVTPRILEISAVQKGEKEDSEEGYYVRERVYGRMKRMIALPVDVKEEEAHASFKNGVLEVRLKKAEAQKGSVISIE</sequence>
<dbReference type="Gene3D" id="2.60.40.790">
    <property type="match status" value="1"/>
</dbReference>
<reference evidence="4 5" key="1">
    <citation type="submission" date="2020-06" db="EMBL/GenBank/DDBJ databases">
        <title>Methanofollis fontis sp. nov., a methanogen isolated from marine sediments near a cold seep at Four-Way Closure Ridge offshore southwestern Taiwan.</title>
        <authorList>
            <person name="Chen S.-C."/>
            <person name="Teng N.-H."/>
            <person name="Lin Y.-S."/>
            <person name="Lai M.-C."/>
            <person name="Chen H.-H."/>
            <person name="Wang C.-C."/>
        </authorList>
    </citation>
    <scope>NUCLEOTIDE SEQUENCE [LARGE SCALE GENOMIC DNA]</scope>
    <source>
        <strain evidence="4 5">DSM 2702</strain>
    </source>
</reference>
<dbReference type="SUPFAM" id="SSF49764">
    <property type="entry name" value="HSP20-like chaperones"/>
    <property type="match status" value="1"/>
</dbReference>
<organism evidence="4 5">
    <name type="scientific">Methanofollis tationis</name>
    <dbReference type="NCBI Taxonomy" id="81417"/>
    <lineage>
        <taxon>Archaea</taxon>
        <taxon>Methanobacteriati</taxon>
        <taxon>Methanobacteriota</taxon>
        <taxon>Stenosarchaea group</taxon>
        <taxon>Methanomicrobia</taxon>
        <taxon>Methanomicrobiales</taxon>
        <taxon>Methanomicrobiaceae</taxon>
        <taxon>Methanofollis</taxon>
    </lineage>
</organism>
<comment type="caution">
    <text evidence="4">The sequence shown here is derived from an EMBL/GenBank/DDBJ whole genome shotgun (WGS) entry which is preliminary data.</text>
</comment>
<protein>
    <submittedName>
        <fullName evidence="4">Hsp20/alpha crystallin family protein</fullName>
    </submittedName>
</protein>
<dbReference type="CDD" id="cd06464">
    <property type="entry name" value="ACD_sHsps-like"/>
    <property type="match status" value="1"/>
</dbReference>
<dbReference type="InterPro" id="IPR031107">
    <property type="entry name" value="Small_HSP"/>
</dbReference>
<comment type="similarity">
    <text evidence="1 2">Belongs to the small heat shock protein (HSP20) family.</text>
</comment>
<dbReference type="AlphaFoldDB" id="A0A7K4HR51"/>
<gene>
    <name evidence="4" type="ORF">HWN36_10100</name>
</gene>
<dbReference type="EMBL" id="JABXWR010000001">
    <property type="protein sequence ID" value="NVO67652.1"/>
    <property type="molecule type" value="Genomic_DNA"/>
</dbReference>
<dbReference type="RefSeq" id="WP_176789216.1">
    <property type="nucleotide sequence ID" value="NZ_JABXWR010000001.1"/>
</dbReference>
<evidence type="ECO:0000259" key="3">
    <source>
        <dbReference type="PROSITE" id="PS01031"/>
    </source>
</evidence>
<evidence type="ECO:0000313" key="4">
    <source>
        <dbReference type="EMBL" id="NVO67652.1"/>
    </source>
</evidence>
<dbReference type="Proteomes" id="UP000570823">
    <property type="component" value="Unassembled WGS sequence"/>
</dbReference>